<comment type="caution">
    <text evidence="1">The sequence shown here is derived from an EMBL/GenBank/DDBJ whole genome shotgun (WGS) entry which is preliminary data.</text>
</comment>
<accession>A0ACB0MD57</accession>
<keyword evidence="2" id="KW-1185">Reference proteome</keyword>
<gene>
    <name evidence="1" type="ORF">MILVUS5_LOCUS41010</name>
</gene>
<proteinExistence type="predicted"/>
<sequence length="128" mass="14803">MKRVSNEVDLTNNYLKSGDFKCKTCNKVFLSFQALGGHRASHNKLKVMTKNLSLRTNMKHKMHKCTICGLQFAIGQALGGHMRKHRTGQVHNHDPKRFRFCLDLNLTPYENDLKELNLFFFEALSTFT</sequence>
<protein>
    <submittedName>
        <fullName evidence="1">Uncharacterized protein</fullName>
    </submittedName>
</protein>
<name>A0ACB0MD57_TRIPR</name>
<dbReference type="EMBL" id="CASHSV030000823">
    <property type="protein sequence ID" value="CAJ2678779.1"/>
    <property type="molecule type" value="Genomic_DNA"/>
</dbReference>
<reference evidence="1" key="1">
    <citation type="submission" date="2023-10" db="EMBL/GenBank/DDBJ databases">
        <authorList>
            <person name="Rodriguez Cubillos JULIANA M."/>
            <person name="De Vega J."/>
        </authorList>
    </citation>
    <scope>NUCLEOTIDE SEQUENCE</scope>
</reference>
<evidence type="ECO:0000313" key="2">
    <source>
        <dbReference type="Proteomes" id="UP001177021"/>
    </source>
</evidence>
<dbReference type="Proteomes" id="UP001177021">
    <property type="component" value="Unassembled WGS sequence"/>
</dbReference>
<evidence type="ECO:0000313" key="1">
    <source>
        <dbReference type="EMBL" id="CAJ2678779.1"/>
    </source>
</evidence>
<organism evidence="1 2">
    <name type="scientific">Trifolium pratense</name>
    <name type="common">Red clover</name>
    <dbReference type="NCBI Taxonomy" id="57577"/>
    <lineage>
        <taxon>Eukaryota</taxon>
        <taxon>Viridiplantae</taxon>
        <taxon>Streptophyta</taxon>
        <taxon>Embryophyta</taxon>
        <taxon>Tracheophyta</taxon>
        <taxon>Spermatophyta</taxon>
        <taxon>Magnoliopsida</taxon>
        <taxon>eudicotyledons</taxon>
        <taxon>Gunneridae</taxon>
        <taxon>Pentapetalae</taxon>
        <taxon>rosids</taxon>
        <taxon>fabids</taxon>
        <taxon>Fabales</taxon>
        <taxon>Fabaceae</taxon>
        <taxon>Papilionoideae</taxon>
        <taxon>50 kb inversion clade</taxon>
        <taxon>NPAAA clade</taxon>
        <taxon>Hologalegina</taxon>
        <taxon>IRL clade</taxon>
        <taxon>Trifolieae</taxon>
        <taxon>Trifolium</taxon>
    </lineage>
</organism>